<feature type="chain" id="PRO_5011725259" evidence="1">
    <location>
        <begin position="29"/>
        <end position="371"/>
    </location>
</feature>
<sequence length="371" mass="42197">MKMKNIKLISMILCMMMFVVTVGCSSPADETPREALEKAFEKELDVVSSETELDLNLSFSVDDVAGIDPDAAMMLGAMEDLRLNMRIQSDLDAAKMAMKARAYAAGMNVDFELIMTEEMIVAQIPMLGMALQEPMLRDGYIVLRLDELMDDLSMLTGEDFGEVEDELSQAMSFFPDHEEMEEVTRVALDLLLGAFDDDSMENLGKQEISIDGEEVSLTHIAISIGEKEIIALANAMVDLYETEEMRDFMYGMVGELESMSREEFEEEMDYVTQEMREDIDMFIEEAMPLMDQEASETTLSFYLDSDYQILRTEVDSMIVMEPEEDVNLSMNIQFKVDAISINEPLDIEIPELTEENSIDLMQLFFQMMFAF</sequence>
<gene>
    <name evidence="2" type="ORF">SAMN05192546_1085</name>
</gene>
<evidence type="ECO:0000256" key="1">
    <source>
        <dbReference type="SAM" id="SignalP"/>
    </source>
</evidence>
<proteinExistence type="predicted"/>
<keyword evidence="1" id="KW-0732">Signal</keyword>
<evidence type="ECO:0000313" key="2">
    <source>
        <dbReference type="EMBL" id="SDZ07073.1"/>
    </source>
</evidence>
<dbReference type="OrthoDB" id="1706091at2"/>
<dbReference type="AlphaFoldDB" id="A0A1H3Q1G9"/>
<accession>A0A1H3Q1G9</accession>
<dbReference type="RefSeq" id="WP_093314453.1">
    <property type="nucleotide sequence ID" value="NZ_FNPV01000008.1"/>
</dbReference>
<reference evidence="2 3" key="1">
    <citation type="submission" date="2016-10" db="EMBL/GenBank/DDBJ databases">
        <authorList>
            <person name="de Groot N.N."/>
        </authorList>
    </citation>
    <scope>NUCLEOTIDE SEQUENCE [LARGE SCALE GENOMIC DNA]</scope>
    <source>
        <strain evidence="2 3">APO</strain>
    </source>
</reference>
<name>A0A1H3Q1G9_9FIRM</name>
<dbReference type="Proteomes" id="UP000199230">
    <property type="component" value="Unassembled WGS sequence"/>
</dbReference>
<keyword evidence="3" id="KW-1185">Reference proteome</keyword>
<dbReference type="STRING" id="159292.SAMN05192546_1085"/>
<dbReference type="PROSITE" id="PS51257">
    <property type="entry name" value="PROKAR_LIPOPROTEIN"/>
    <property type="match status" value="1"/>
</dbReference>
<dbReference type="EMBL" id="FNPV01000008">
    <property type="protein sequence ID" value="SDZ07073.1"/>
    <property type="molecule type" value="Genomic_DNA"/>
</dbReference>
<evidence type="ECO:0000313" key="3">
    <source>
        <dbReference type="Proteomes" id="UP000199230"/>
    </source>
</evidence>
<protein>
    <submittedName>
        <fullName evidence="2">Uncharacterized protein</fullName>
    </submittedName>
</protein>
<organism evidence="2 3">
    <name type="scientific">Tindallia californiensis</name>
    <dbReference type="NCBI Taxonomy" id="159292"/>
    <lineage>
        <taxon>Bacteria</taxon>
        <taxon>Bacillati</taxon>
        <taxon>Bacillota</taxon>
        <taxon>Clostridia</taxon>
        <taxon>Peptostreptococcales</taxon>
        <taxon>Tindalliaceae</taxon>
        <taxon>Tindallia</taxon>
    </lineage>
</organism>
<feature type="signal peptide" evidence="1">
    <location>
        <begin position="1"/>
        <end position="28"/>
    </location>
</feature>